<gene>
    <name evidence="1" type="ORF">BK663_27730</name>
</gene>
<evidence type="ECO:0000313" key="2">
    <source>
        <dbReference type="Proteomes" id="UP000284168"/>
    </source>
</evidence>
<dbReference type="RefSeq" id="WP_123723012.1">
    <property type="nucleotide sequence ID" value="NZ_MOBN01000049.1"/>
</dbReference>
<dbReference type="EMBL" id="MOBN01000049">
    <property type="protein sequence ID" value="RON21430.1"/>
    <property type="molecule type" value="Genomic_DNA"/>
</dbReference>
<name>A0A423I7B7_9PSED</name>
<accession>A0A423I7B7</accession>
<proteinExistence type="predicted"/>
<evidence type="ECO:0000313" key="1">
    <source>
        <dbReference type="EMBL" id="RON21430.1"/>
    </source>
</evidence>
<dbReference type="AlphaFoldDB" id="A0A423I7B7"/>
<protein>
    <submittedName>
        <fullName evidence="1">Uncharacterized protein</fullName>
    </submittedName>
</protein>
<reference evidence="1 2" key="1">
    <citation type="submission" date="2016-10" db="EMBL/GenBank/DDBJ databases">
        <title>Comparative genome analysis of multiple Pseudomonas spp. focuses on biocontrol and plant growth promoting traits.</title>
        <authorList>
            <person name="Tao X.-Y."/>
            <person name="Taylor C.G."/>
        </authorList>
    </citation>
    <scope>NUCLEOTIDE SEQUENCE [LARGE SCALE GENOMIC DNA]</scope>
    <source>
        <strain evidence="1 2">48C10</strain>
    </source>
</reference>
<dbReference type="Proteomes" id="UP000284168">
    <property type="component" value="Unassembled WGS sequence"/>
</dbReference>
<comment type="caution">
    <text evidence="1">The sequence shown here is derived from an EMBL/GenBank/DDBJ whole genome shotgun (WGS) entry which is preliminary data.</text>
</comment>
<sequence length="144" mass="16352">MDVSELYGRDQIEQLIKSRDLVEVTGWLVVIDAELYVIEERFPDPYESGKKIKIANSDIAFSVRDSISPLGGGKSFVFHRVKVIGSFLGGGDAVFEVKALSLEDECSTFIEINLKPEYVELAKNKYPDLMKKTFIDSNDWLDYF</sequence>
<organism evidence="1 2">
    <name type="scientific">Pseudomonas lini</name>
    <dbReference type="NCBI Taxonomy" id="163011"/>
    <lineage>
        <taxon>Bacteria</taxon>
        <taxon>Pseudomonadati</taxon>
        <taxon>Pseudomonadota</taxon>
        <taxon>Gammaproteobacteria</taxon>
        <taxon>Pseudomonadales</taxon>
        <taxon>Pseudomonadaceae</taxon>
        <taxon>Pseudomonas</taxon>
    </lineage>
</organism>